<accession>A0A2G5CP42</accession>
<dbReference type="PROSITE" id="PS50090">
    <property type="entry name" value="MYB_LIKE"/>
    <property type="match status" value="1"/>
</dbReference>
<sequence length="190" mass="22026">MLNGRIGKQCRERWQNHLCPDIKKQDWCVEEDKAFIDAHKEFGNHWAKIAKLIPGRTENAIKNRWNTYRRKYLLKGNKQKTGVNNQTNSELLEYISLRTRMGMLEGNVKKKPKTVSFNCNLAVKGKEIEESQEVYKPFIPFAVNENTHGEQLNVVREPNHVLVEDMELSALLSGLEIPKSGFSQGVWSWE</sequence>
<gene>
    <name evidence="3" type="ORF">AQUCO_04200080v1</name>
</gene>
<dbReference type="STRING" id="218851.A0A2G5CP42"/>
<dbReference type="PANTHER" id="PTHR45614">
    <property type="entry name" value="MYB PROTEIN-RELATED"/>
    <property type="match status" value="1"/>
</dbReference>
<reference evidence="3 4" key="1">
    <citation type="submission" date="2017-09" db="EMBL/GenBank/DDBJ databases">
        <title>WGS assembly of Aquilegia coerulea Goldsmith.</title>
        <authorList>
            <person name="Hodges S."/>
            <person name="Kramer E."/>
            <person name="Nordborg M."/>
            <person name="Tomkins J."/>
            <person name="Borevitz J."/>
            <person name="Derieg N."/>
            <person name="Yan J."/>
            <person name="Mihaltcheva S."/>
            <person name="Hayes R.D."/>
            <person name="Rokhsar D."/>
        </authorList>
    </citation>
    <scope>NUCLEOTIDE SEQUENCE [LARGE SCALE GENOMIC DNA]</scope>
    <source>
        <strain evidence="4">cv. Goldsmith</strain>
    </source>
</reference>
<dbReference type="InterPro" id="IPR050560">
    <property type="entry name" value="MYB_TF"/>
</dbReference>
<name>A0A2G5CP42_AQUCA</name>
<dbReference type="PANTHER" id="PTHR45614:SF218">
    <property type="entry name" value="TRANSCRIPTION FACTOR MYB119-RELATED"/>
    <property type="match status" value="1"/>
</dbReference>
<dbReference type="GO" id="GO:0005634">
    <property type="term" value="C:nucleus"/>
    <property type="evidence" value="ECO:0007669"/>
    <property type="project" value="TreeGrafter"/>
</dbReference>
<feature type="domain" description="Myb-like" evidence="1">
    <location>
        <begin position="19"/>
        <end position="69"/>
    </location>
</feature>
<organism evidence="3 4">
    <name type="scientific">Aquilegia coerulea</name>
    <name type="common">Rocky mountain columbine</name>
    <dbReference type="NCBI Taxonomy" id="218851"/>
    <lineage>
        <taxon>Eukaryota</taxon>
        <taxon>Viridiplantae</taxon>
        <taxon>Streptophyta</taxon>
        <taxon>Embryophyta</taxon>
        <taxon>Tracheophyta</taxon>
        <taxon>Spermatophyta</taxon>
        <taxon>Magnoliopsida</taxon>
        <taxon>Ranunculales</taxon>
        <taxon>Ranunculaceae</taxon>
        <taxon>Thalictroideae</taxon>
        <taxon>Aquilegia</taxon>
    </lineage>
</organism>
<protein>
    <submittedName>
        <fullName evidence="3">Uncharacterized protein</fullName>
    </submittedName>
</protein>
<dbReference type="OrthoDB" id="2143914at2759"/>
<evidence type="ECO:0000313" key="3">
    <source>
        <dbReference type="EMBL" id="PIA33074.1"/>
    </source>
</evidence>
<dbReference type="InterPro" id="IPR001005">
    <property type="entry name" value="SANT/Myb"/>
</dbReference>
<keyword evidence="4" id="KW-1185">Reference proteome</keyword>
<dbReference type="GO" id="GO:0000981">
    <property type="term" value="F:DNA-binding transcription factor activity, RNA polymerase II-specific"/>
    <property type="evidence" value="ECO:0007669"/>
    <property type="project" value="TreeGrafter"/>
</dbReference>
<dbReference type="AlphaFoldDB" id="A0A2G5CP42"/>
<dbReference type="SUPFAM" id="SSF46689">
    <property type="entry name" value="Homeodomain-like"/>
    <property type="match status" value="1"/>
</dbReference>
<feature type="domain" description="HTH myb-type" evidence="2">
    <location>
        <begin position="20"/>
        <end position="73"/>
    </location>
</feature>
<dbReference type="Proteomes" id="UP000230069">
    <property type="component" value="Unassembled WGS sequence"/>
</dbReference>
<dbReference type="Gene3D" id="1.10.10.60">
    <property type="entry name" value="Homeodomain-like"/>
    <property type="match status" value="2"/>
</dbReference>
<dbReference type="InParanoid" id="A0A2G5CP42"/>
<feature type="domain" description="HTH myb-type" evidence="2">
    <location>
        <begin position="1"/>
        <end position="18"/>
    </location>
</feature>
<evidence type="ECO:0000259" key="2">
    <source>
        <dbReference type="PROSITE" id="PS51294"/>
    </source>
</evidence>
<dbReference type="EMBL" id="KZ305059">
    <property type="protein sequence ID" value="PIA33074.1"/>
    <property type="molecule type" value="Genomic_DNA"/>
</dbReference>
<dbReference type="Pfam" id="PF00249">
    <property type="entry name" value="Myb_DNA-binding"/>
    <property type="match status" value="1"/>
</dbReference>
<dbReference type="CDD" id="cd00167">
    <property type="entry name" value="SANT"/>
    <property type="match status" value="1"/>
</dbReference>
<dbReference type="InterPro" id="IPR009057">
    <property type="entry name" value="Homeodomain-like_sf"/>
</dbReference>
<dbReference type="InterPro" id="IPR017930">
    <property type="entry name" value="Myb_dom"/>
</dbReference>
<evidence type="ECO:0000259" key="1">
    <source>
        <dbReference type="PROSITE" id="PS50090"/>
    </source>
</evidence>
<proteinExistence type="predicted"/>
<dbReference type="PROSITE" id="PS51294">
    <property type="entry name" value="HTH_MYB"/>
    <property type="match status" value="2"/>
</dbReference>
<evidence type="ECO:0000313" key="4">
    <source>
        <dbReference type="Proteomes" id="UP000230069"/>
    </source>
</evidence>
<dbReference type="SMART" id="SM00717">
    <property type="entry name" value="SANT"/>
    <property type="match status" value="1"/>
</dbReference>
<dbReference type="GO" id="GO:0000978">
    <property type="term" value="F:RNA polymerase II cis-regulatory region sequence-specific DNA binding"/>
    <property type="evidence" value="ECO:0007669"/>
    <property type="project" value="TreeGrafter"/>
</dbReference>